<dbReference type="AlphaFoldDB" id="A0AAE3A5A4"/>
<dbReference type="Proteomes" id="UP001198220">
    <property type="component" value="Unassembled WGS sequence"/>
</dbReference>
<dbReference type="InterPro" id="IPR009057">
    <property type="entry name" value="Homeodomain-like_sf"/>
</dbReference>
<organism evidence="2 3">
    <name type="scientific">Hominiventricola filiformis</name>
    <dbReference type="NCBI Taxonomy" id="2885352"/>
    <lineage>
        <taxon>Bacteria</taxon>
        <taxon>Bacillati</taxon>
        <taxon>Bacillota</taxon>
        <taxon>Clostridia</taxon>
        <taxon>Lachnospirales</taxon>
        <taxon>Lachnospiraceae</taxon>
        <taxon>Hominiventricola</taxon>
    </lineage>
</organism>
<comment type="caution">
    <text evidence="2">The sequence shown here is derived from an EMBL/GenBank/DDBJ whole genome shotgun (WGS) entry which is preliminary data.</text>
</comment>
<dbReference type="SUPFAM" id="SSF46689">
    <property type="entry name" value="Homeodomain-like"/>
    <property type="match status" value="1"/>
</dbReference>
<proteinExistence type="predicted"/>
<dbReference type="EMBL" id="JAJEPS010000001">
    <property type="protein sequence ID" value="MCC2124829.1"/>
    <property type="molecule type" value="Genomic_DNA"/>
</dbReference>
<evidence type="ECO:0000313" key="2">
    <source>
        <dbReference type="EMBL" id="MCC2124829.1"/>
    </source>
</evidence>
<sequence>MFIKQISKEEALQLASKGQDIMIMVPGEGDGSWSDMVPDTLQNLLAGLMFFRKEPALENSILEGNNTPPDAKNNGDIKKSPRSTEKSTANSVASGAERKKKITVDTGKLVALRNAGWSMKKIAEELGISEGSVFNYLKKMEGKNEE</sequence>
<feature type="region of interest" description="Disordered" evidence="1">
    <location>
        <begin position="60"/>
        <end position="99"/>
    </location>
</feature>
<dbReference type="RefSeq" id="WP_308458384.1">
    <property type="nucleotide sequence ID" value="NZ_JAJEPS010000001.1"/>
</dbReference>
<evidence type="ECO:0000256" key="1">
    <source>
        <dbReference type="SAM" id="MobiDB-lite"/>
    </source>
</evidence>
<evidence type="ECO:0000313" key="3">
    <source>
        <dbReference type="Proteomes" id="UP001198220"/>
    </source>
</evidence>
<evidence type="ECO:0008006" key="4">
    <source>
        <dbReference type="Google" id="ProtNLM"/>
    </source>
</evidence>
<dbReference type="Gene3D" id="1.10.10.60">
    <property type="entry name" value="Homeodomain-like"/>
    <property type="match status" value="1"/>
</dbReference>
<gene>
    <name evidence="2" type="ORF">LKD36_01395</name>
</gene>
<accession>A0AAE3A5A4</accession>
<reference evidence="2 3" key="1">
    <citation type="submission" date="2021-10" db="EMBL/GenBank/DDBJ databases">
        <title>Anaerobic single-cell dispensing facilitates the cultivation of human gut bacteria.</title>
        <authorList>
            <person name="Afrizal A."/>
        </authorList>
    </citation>
    <scope>NUCLEOTIDE SEQUENCE [LARGE SCALE GENOMIC DNA]</scope>
    <source>
        <strain evidence="2 3">CLA-AA-H276</strain>
    </source>
</reference>
<name>A0AAE3A5A4_9FIRM</name>
<keyword evidence="3" id="KW-1185">Reference proteome</keyword>
<protein>
    <recommendedName>
        <fullName evidence="4">Resolvase HTH domain-containing protein</fullName>
    </recommendedName>
</protein>
<feature type="compositionally biased region" description="Basic and acidic residues" evidence="1">
    <location>
        <begin position="73"/>
        <end position="85"/>
    </location>
</feature>